<dbReference type="GO" id="GO:0005737">
    <property type="term" value="C:cytoplasm"/>
    <property type="evidence" value="ECO:0007669"/>
    <property type="project" value="UniProtKB-SubCell"/>
</dbReference>
<sequence>MASASVLQKLQSRAKQAETMIQELKSQIDNLRQSAAISISKSEEDKLKQENEKLRDEISQLKVQLIMAEIRNGVRQYQIPINRSVVKCEDNSKSKEASPAAATEAKVAAEAKKAGGDNQGEKGDQKGKGEKKGKKGETKPKQSDEAEPKAKKGKSEPKVPAAEEKMDVSRLDFRIGKIVDVKKHEGADSLYVESVDLGEGRNRTVVSGLVKFVPLEQMQDRVAVFMCNLKPAKMRGVLSEAMIMCASTPEKVEILIPPAGSQIGDKVTVADYPGTPDVQLNPKKKVWETLKPDLRVDANKVATYKGAPLQVEGKGAIVSPSLADVQIQ</sequence>
<comment type="subcellular location">
    <subcellularLocation>
        <location evidence="1">Cytoplasm</location>
    </subcellularLocation>
</comment>
<dbReference type="Gene3D" id="2.40.50.140">
    <property type="entry name" value="Nucleic acid-binding proteins"/>
    <property type="match status" value="1"/>
</dbReference>
<dbReference type="InterPro" id="IPR051270">
    <property type="entry name" value="Tyrosine-tRNA_ligase_regulator"/>
</dbReference>
<organism evidence="10 11">
    <name type="scientific">Pinctada imbricata</name>
    <name type="common">Atlantic pearl-oyster</name>
    <name type="synonym">Pinctada martensii</name>
    <dbReference type="NCBI Taxonomy" id="66713"/>
    <lineage>
        <taxon>Eukaryota</taxon>
        <taxon>Metazoa</taxon>
        <taxon>Spiralia</taxon>
        <taxon>Lophotrochozoa</taxon>
        <taxon>Mollusca</taxon>
        <taxon>Bivalvia</taxon>
        <taxon>Autobranchia</taxon>
        <taxon>Pteriomorphia</taxon>
        <taxon>Pterioida</taxon>
        <taxon>Pterioidea</taxon>
        <taxon>Pteriidae</taxon>
        <taxon>Pinctada</taxon>
    </lineage>
</organism>
<keyword evidence="3 6" id="KW-0820">tRNA-binding</keyword>
<evidence type="ECO:0000259" key="9">
    <source>
        <dbReference type="PROSITE" id="PS50886"/>
    </source>
</evidence>
<evidence type="ECO:0000313" key="11">
    <source>
        <dbReference type="Proteomes" id="UP001186944"/>
    </source>
</evidence>
<dbReference type="PANTHER" id="PTHR11586">
    <property type="entry name" value="TRNA-AMINOACYLATION COFACTOR ARC1 FAMILY MEMBER"/>
    <property type="match status" value="1"/>
</dbReference>
<dbReference type="SUPFAM" id="SSF50249">
    <property type="entry name" value="Nucleic acid-binding proteins"/>
    <property type="match status" value="1"/>
</dbReference>
<evidence type="ECO:0000256" key="3">
    <source>
        <dbReference type="ARBA" id="ARBA00022555"/>
    </source>
</evidence>
<dbReference type="FunFam" id="2.40.50.140:FF:000047">
    <property type="entry name" value="tyrosine--tRNA ligase, cytoplasmic isoform X2"/>
    <property type="match status" value="1"/>
</dbReference>
<gene>
    <name evidence="10" type="ORF">FSP39_024249</name>
</gene>
<dbReference type="InterPro" id="IPR002547">
    <property type="entry name" value="tRNA-bd_dom"/>
</dbReference>
<dbReference type="GO" id="GO:0006412">
    <property type="term" value="P:translation"/>
    <property type="evidence" value="ECO:0007669"/>
    <property type="project" value="UniProtKB-KW"/>
</dbReference>
<feature type="domain" description="TRNA-binding" evidence="9">
    <location>
        <begin position="167"/>
        <end position="268"/>
    </location>
</feature>
<dbReference type="InterPro" id="IPR012340">
    <property type="entry name" value="NA-bd_OB-fold"/>
</dbReference>
<evidence type="ECO:0000256" key="5">
    <source>
        <dbReference type="ARBA" id="ARBA00022917"/>
    </source>
</evidence>
<evidence type="ECO:0000256" key="4">
    <source>
        <dbReference type="ARBA" id="ARBA00022884"/>
    </source>
</evidence>
<feature type="region of interest" description="Disordered" evidence="8">
    <location>
        <begin position="88"/>
        <end position="165"/>
    </location>
</feature>
<keyword evidence="11" id="KW-1185">Reference proteome</keyword>
<feature type="compositionally biased region" description="Basic and acidic residues" evidence="8">
    <location>
        <begin position="107"/>
        <end position="165"/>
    </location>
</feature>
<evidence type="ECO:0000256" key="8">
    <source>
        <dbReference type="SAM" id="MobiDB-lite"/>
    </source>
</evidence>
<dbReference type="PROSITE" id="PS50886">
    <property type="entry name" value="TRBD"/>
    <property type="match status" value="1"/>
</dbReference>
<evidence type="ECO:0000256" key="6">
    <source>
        <dbReference type="PROSITE-ProRule" id="PRU00209"/>
    </source>
</evidence>
<keyword evidence="7" id="KW-0175">Coiled coil</keyword>
<name>A0AA88Y8T2_PINIB</name>
<feature type="compositionally biased region" description="Low complexity" evidence="8">
    <location>
        <begin position="97"/>
        <end position="106"/>
    </location>
</feature>
<protein>
    <recommendedName>
        <fullName evidence="9">tRNA-binding domain-containing protein</fullName>
    </recommendedName>
</protein>
<evidence type="ECO:0000313" key="10">
    <source>
        <dbReference type="EMBL" id="KAK3100721.1"/>
    </source>
</evidence>
<proteinExistence type="predicted"/>
<keyword evidence="2" id="KW-0963">Cytoplasm</keyword>
<dbReference type="PANTHER" id="PTHR11586:SF33">
    <property type="entry name" value="AMINOACYL TRNA SYNTHASE COMPLEX-INTERACTING MULTIFUNCTIONAL PROTEIN 1"/>
    <property type="match status" value="1"/>
</dbReference>
<dbReference type="Proteomes" id="UP001186944">
    <property type="component" value="Unassembled WGS sequence"/>
</dbReference>
<comment type="caution">
    <text evidence="10">The sequence shown here is derived from an EMBL/GenBank/DDBJ whole genome shotgun (WGS) entry which is preliminary data.</text>
</comment>
<dbReference type="Pfam" id="PF01588">
    <property type="entry name" value="tRNA_bind"/>
    <property type="match status" value="1"/>
</dbReference>
<dbReference type="GO" id="GO:0000049">
    <property type="term" value="F:tRNA binding"/>
    <property type="evidence" value="ECO:0007669"/>
    <property type="project" value="UniProtKB-UniRule"/>
</dbReference>
<dbReference type="CDD" id="cd02799">
    <property type="entry name" value="tRNA_bind_EMAP-II_like"/>
    <property type="match status" value="1"/>
</dbReference>
<reference evidence="10" key="1">
    <citation type="submission" date="2019-08" db="EMBL/GenBank/DDBJ databases">
        <title>The improved chromosome-level genome for the pearl oyster Pinctada fucata martensii using PacBio sequencing and Hi-C.</title>
        <authorList>
            <person name="Zheng Z."/>
        </authorList>
    </citation>
    <scope>NUCLEOTIDE SEQUENCE</scope>
    <source>
        <strain evidence="10">ZZ-2019</strain>
        <tissue evidence="10">Adductor muscle</tissue>
    </source>
</reference>
<accession>A0AA88Y8T2</accession>
<feature type="coiled-coil region" evidence="7">
    <location>
        <begin position="7"/>
        <end position="71"/>
    </location>
</feature>
<dbReference type="AlphaFoldDB" id="A0AA88Y8T2"/>
<keyword evidence="4 6" id="KW-0694">RNA-binding</keyword>
<evidence type="ECO:0000256" key="7">
    <source>
        <dbReference type="SAM" id="Coils"/>
    </source>
</evidence>
<keyword evidence="5" id="KW-0648">Protein biosynthesis</keyword>
<evidence type="ECO:0000256" key="2">
    <source>
        <dbReference type="ARBA" id="ARBA00022490"/>
    </source>
</evidence>
<evidence type="ECO:0000256" key="1">
    <source>
        <dbReference type="ARBA" id="ARBA00004496"/>
    </source>
</evidence>
<dbReference type="EMBL" id="VSWD01000006">
    <property type="protein sequence ID" value="KAK3100721.1"/>
    <property type="molecule type" value="Genomic_DNA"/>
</dbReference>